<dbReference type="HOGENOM" id="CLU_581212_0_0_6"/>
<proteinExistence type="predicted"/>
<dbReference type="InterPro" id="IPR038636">
    <property type="entry name" value="Wzi_sf"/>
</dbReference>
<dbReference type="Gene3D" id="2.40.160.130">
    <property type="entry name" value="Capsule assembly protein Wzi"/>
    <property type="match status" value="1"/>
</dbReference>
<dbReference type="Proteomes" id="UP000009080">
    <property type="component" value="Chromosome"/>
</dbReference>
<accession>C5BNW5</accession>
<dbReference type="STRING" id="377629.TERTU_0699"/>
<dbReference type="EMBL" id="CP001614">
    <property type="protein sequence ID" value="ACR11355.1"/>
    <property type="molecule type" value="Genomic_DNA"/>
</dbReference>
<sequence length="478" mass="53460">MTILKRFTLAVSCATGLFLTSEATIAGSLYLPTNLSPEIESRIARLFVQANMPVVKRPISIKQVQLALDNLGSKDPDLSASVRRYLERYSSRTGVTHTSVATYASTEGYHTLPNSRGTESDSQYEASALAYLALNDWALLNVGGYVTDRENRKDEFLEGTFLSIGPDQMQVDIGYRPHWLGPFQESDMLLSTNAPALPGVTLSNILPFKFLGISYELFLAEMSESDLIRSQEDRDTRNTGNPRLFGLHLSFQPVDGFAIGFNRLMQYGGADRDDSLSSLSQAFFNAKENDNVGIKGRDFGNQLSSITTSYTFTGRFPAAIYMEYAGEDTSYSSEYHLGNTALMFGIHLPKLTRSLDFSYEYAEWQNAWYTNGNYGDGLREYEIPMGHWGANYRVFKDAVGAKAETAKLIWDIRNGHSLTFKWRQLENKYYASRDYVPAKEGSLEYALASGPFIIGATITTGTTVFDENYSSLSGFFRW</sequence>
<feature type="chain" id="PRO_5002948943" description="Capsule assembly Wzi family protein" evidence="1">
    <location>
        <begin position="27"/>
        <end position="478"/>
    </location>
</feature>
<dbReference type="InterPro" id="IPR026950">
    <property type="entry name" value="Caps_assemb_Wzi"/>
</dbReference>
<dbReference type="Pfam" id="PF14052">
    <property type="entry name" value="Caps_assemb_Wzi"/>
    <property type="match status" value="1"/>
</dbReference>
<evidence type="ECO:0000256" key="1">
    <source>
        <dbReference type="SAM" id="SignalP"/>
    </source>
</evidence>
<keyword evidence="1" id="KW-0732">Signal</keyword>
<evidence type="ECO:0000313" key="3">
    <source>
        <dbReference type="Proteomes" id="UP000009080"/>
    </source>
</evidence>
<evidence type="ECO:0000313" key="2">
    <source>
        <dbReference type="EMBL" id="ACR11355.1"/>
    </source>
</evidence>
<reference evidence="2 3" key="1">
    <citation type="journal article" date="2009" name="PLoS ONE">
        <title>The complete genome of Teredinibacter turnerae T7901: an intracellular endosymbiont of marine wood-boring bivalves (shipworms).</title>
        <authorList>
            <person name="Yang J.C."/>
            <person name="Madupu R."/>
            <person name="Durkin A.S."/>
            <person name="Ekborg N.A."/>
            <person name="Pedamallu C.S."/>
            <person name="Hostetler J.B."/>
            <person name="Radune D."/>
            <person name="Toms B.S."/>
            <person name="Henrissat B."/>
            <person name="Coutinho P.M."/>
            <person name="Schwarz S."/>
            <person name="Field L."/>
            <person name="Trindade-Silva A.E."/>
            <person name="Soares C.A.G."/>
            <person name="Elshahawi S."/>
            <person name="Hanora A."/>
            <person name="Schmidt E.W."/>
            <person name="Haygood M.G."/>
            <person name="Posfai J."/>
            <person name="Benner J."/>
            <person name="Madinger C."/>
            <person name="Nove J."/>
            <person name="Anton B."/>
            <person name="Chaudhary K."/>
            <person name="Foster J."/>
            <person name="Holman A."/>
            <person name="Kumar S."/>
            <person name="Lessard P.A."/>
            <person name="Luyten Y.A."/>
            <person name="Slatko B."/>
            <person name="Wood N."/>
            <person name="Wu B."/>
            <person name="Teplitski M."/>
            <person name="Mougous J.D."/>
            <person name="Ward N."/>
            <person name="Eisen J.A."/>
            <person name="Badger J.H."/>
            <person name="Distel D.L."/>
        </authorList>
    </citation>
    <scope>NUCLEOTIDE SEQUENCE [LARGE SCALE GENOMIC DNA]</scope>
    <source>
        <strain evidence="3">ATCC 39867 / T7901</strain>
    </source>
</reference>
<protein>
    <recommendedName>
        <fullName evidence="4">Capsule assembly Wzi family protein</fullName>
    </recommendedName>
</protein>
<name>C5BNW5_TERTT</name>
<feature type="signal peptide" evidence="1">
    <location>
        <begin position="1"/>
        <end position="26"/>
    </location>
</feature>
<dbReference type="KEGG" id="ttu:TERTU_0699"/>
<organism evidence="2 3">
    <name type="scientific">Teredinibacter turnerae (strain ATCC 39867 / T7901)</name>
    <dbReference type="NCBI Taxonomy" id="377629"/>
    <lineage>
        <taxon>Bacteria</taxon>
        <taxon>Pseudomonadati</taxon>
        <taxon>Pseudomonadota</taxon>
        <taxon>Gammaproteobacteria</taxon>
        <taxon>Cellvibrionales</taxon>
        <taxon>Cellvibrionaceae</taxon>
        <taxon>Teredinibacter</taxon>
    </lineage>
</organism>
<dbReference type="AlphaFoldDB" id="C5BNW5"/>
<dbReference type="eggNOG" id="COG1629">
    <property type="taxonomic scope" value="Bacteria"/>
</dbReference>
<gene>
    <name evidence="2" type="ordered locus">TERTU_0699</name>
</gene>
<evidence type="ECO:0008006" key="4">
    <source>
        <dbReference type="Google" id="ProtNLM"/>
    </source>
</evidence>
<dbReference type="RefSeq" id="WP_015817467.1">
    <property type="nucleotide sequence ID" value="NC_012997.1"/>
</dbReference>
<keyword evidence="3" id="KW-1185">Reference proteome</keyword>